<evidence type="ECO:0000256" key="6">
    <source>
        <dbReference type="ARBA" id="ARBA00023170"/>
    </source>
</evidence>
<dbReference type="Gene3D" id="3.40.190.10">
    <property type="entry name" value="Periplasmic binding protein-like II"/>
    <property type="match status" value="1"/>
</dbReference>
<keyword evidence="6" id="KW-0675">Receptor</keyword>
<feature type="chain" id="PRO_5003242162" description="Ionotropic glutamate receptor L-glutamate and glycine-binding domain-containing protein" evidence="9">
    <location>
        <begin position="24"/>
        <end position="215"/>
    </location>
</feature>
<dbReference type="AlphaFoldDB" id="E9I2G5"/>
<proteinExistence type="predicted"/>
<keyword evidence="11" id="KW-1185">Reference proteome</keyword>
<evidence type="ECO:0000256" key="2">
    <source>
        <dbReference type="ARBA" id="ARBA00022475"/>
    </source>
</evidence>
<sequence>MLNKASDFLCWLVALFLSPLVKDKELTTVSMGIFEEIILNILADKMKFTYEIIPPSDILTLGYLQPNGSWTGTTGQLQRKEVDMCVTTSAPASSKTPVQDISYPVVYVDSAIVIPFPKEETKWIVTSTFKNKEVWLATGSLLLLQQAGLIQYAEKRSAVPYNRCSISEAKKIAANKVVPLKLKDVAGAFAILILGFILSFILLFVECIFKKMSTK</sequence>
<dbReference type="FunFam" id="3.40.190.10:FF:000667">
    <property type="entry name" value="Uncharacterized protein"/>
    <property type="match status" value="1"/>
</dbReference>
<evidence type="ECO:0008006" key="12">
    <source>
        <dbReference type="Google" id="ProtNLM"/>
    </source>
</evidence>
<organism evidence="10 11">
    <name type="scientific">Daphnia pulex</name>
    <name type="common">Water flea</name>
    <dbReference type="NCBI Taxonomy" id="6669"/>
    <lineage>
        <taxon>Eukaryota</taxon>
        <taxon>Metazoa</taxon>
        <taxon>Ecdysozoa</taxon>
        <taxon>Arthropoda</taxon>
        <taxon>Crustacea</taxon>
        <taxon>Branchiopoda</taxon>
        <taxon>Diplostraca</taxon>
        <taxon>Cladocera</taxon>
        <taxon>Anomopoda</taxon>
        <taxon>Daphniidae</taxon>
        <taxon>Daphnia</taxon>
    </lineage>
</organism>
<name>E9I2G5_DAPPU</name>
<keyword evidence="5 8" id="KW-0472">Membrane</keyword>
<dbReference type="InParanoid" id="E9I2G5"/>
<dbReference type="PANTHER" id="PTHR42643">
    <property type="entry name" value="IONOTROPIC RECEPTOR 20A-RELATED"/>
    <property type="match status" value="1"/>
</dbReference>
<keyword evidence="4 8" id="KW-1133">Transmembrane helix</keyword>
<dbReference type="HOGENOM" id="CLU_1284445_0_0_1"/>
<dbReference type="PhylomeDB" id="E9I2G5"/>
<keyword evidence="9" id="KW-0732">Signal</keyword>
<evidence type="ECO:0000256" key="1">
    <source>
        <dbReference type="ARBA" id="ARBA00004651"/>
    </source>
</evidence>
<evidence type="ECO:0000256" key="8">
    <source>
        <dbReference type="SAM" id="Phobius"/>
    </source>
</evidence>
<dbReference type="InterPro" id="IPR052192">
    <property type="entry name" value="Insect_Ionotropic_Sensory_Rcpt"/>
</dbReference>
<evidence type="ECO:0000256" key="7">
    <source>
        <dbReference type="ARBA" id="ARBA00023180"/>
    </source>
</evidence>
<evidence type="ECO:0000256" key="5">
    <source>
        <dbReference type="ARBA" id="ARBA00023136"/>
    </source>
</evidence>
<dbReference type="SUPFAM" id="SSF53850">
    <property type="entry name" value="Periplasmic binding protein-like II"/>
    <property type="match status" value="1"/>
</dbReference>
<protein>
    <recommendedName>
        <fullName evidence="12">Ionotropic glutamate receptor L-glutamate and glycine-binding domain-containing protein</fullName>
    </recommendedName>
</protein>
<evidence type="ECO:0000256" key="3">
    <source>
        <dbReference type="ARBA" id="ARBA00022692"/>
    </source>
</evidence>
<evidence type="ECO:0000313" key="11">
    <source>
        <dbReference type="Proteomes" id="UP000000305"/>
    </source>
</evidence>
<evidence type="ECO:0000256" key="4">
    <source>
        <dbReference type="ARBA" id="ARBA00022989"/>
    </source>
</evidence>
<dbReference type="EMBL" id="GL734088">
    <property type="protein sequence ID" value="EFX61815.1"/>
    <property type="molecule type" value="Genomic_DNA"/>
</dbReference>
<evidence type="ECO:0000313" key="10">
    <source>
        <dbReference type="EMBL" id="EFX61815.1"/>
    </source>
</evidence>
<keyword evidence="7" id="KW-0325">Glycoprotein</keyword>
<accession>E9I2G5</accession>
<comment type="subcellular location">
    <subcellularLocation>
        <location evidence="1">Cell membrane</location>
        <topology evidence="1">Multi-pass membrane protein</topology>
    </subcellularLocation>
</comment>
<keyword evidence="2" id="KW-1003">Cell membrane</keyword>
<dbReference type="eggNOG" id="KOG1052">
    <property type="taxonomic scope" value="Eukaryota"/>
</dbReference>
<reference evidence="10 11" key="1">
    <citation type="journal article" date="2011" name="Science">
        <title>The ecoresponsive genome of Daphnia pulex.</title>
        <authorList>
            <person name="Colbourne J.K."/>
            <person name="Pfrender M.E."/>
            <person name="Gilbert D."/>
            <person name="Thomas W.K."/>
            <person name="Tucker A."/>
            <person name="Oakley T.H."/>
            <person name="Tokishita S."/>
            <person name="Aerts A."/>
            <person name="Arnold G.J."/>
            <person name="Basu M.K."/>
            <person name="Bauer D.J."/>
            <person name="Caceres C.E."/>
            <person name="Carmel L."/>
            <person name="Casola C."/>
            <person name="Choi J.H."/>
            <person name="Detter J.C."/>
            <person name="Dong Q."/>
            <person name="Dusheyko S."/>
            <person name="Eads B.D."/>
            <person name="Frohlich T."/>
            <person name="Geiler-Samerotte K.A."/>
            <person name="Gerlach D."/>
            <person name="Hatcher P."/>
            <person name="Jogdeo S."/>
            <person name="Krijgsveld J."/>
            <person name="Kriventseva E.V."/>
            <person name="Kultz D."/>
            <person name="Laforsch C."/>
            <person name="Lindquist E."/>
            <person name="Lopez J."/>
            <person name="Manak J.R."/>
            <person name="Muller J."/>
            <person name="Pangilinan J."/>
            <person name="Patwardhan R.P."/>
            <person name="Pitluck S."/>
            <person name="Pritham E.J."/>
            <person name="Rechtsteiner A."/>
            <person name="Rho M."/>
            <person name="Rogozin I.B."/>
            <person name="Sakarya O."/>
            <person name="Salamov A."/>
            <person name="Schaack S."/>
            <person name="Shapiro H."/>
            <person name="Shiga Y."/>
            <person name="Skalitzky C."/>
            <person name="Smith Z."/>
            <person name="Souvorov A."/>
            <person name="Sung W."/>
            <person name="Tang Z."/>
            <person name="Tsuchiya D."/>
            <person name="Tu H."/>
            <person name="Vos H."/>
            <person name="Wang M."/>
            <person name="Wolf Y.I."/>
            <person name="Yamagata H."/>
            <person name="Yamada T."/>
            <person name="Ye Y."/>
            <person name="Shaw J.R."/>
            <person name="Andrews J."/>
            <person name="Crease T.J."/>
            <person name="Tang H."/>
            <person name="Lucas S.M."/>
            <person name="Robertson H.M."/>
            <person name="Bork P."/>
            <person name="Koonin E.V."/>
            <person name="Zdobnov E.M."/>
            <person name="Grigoriev I.V."/>
            <person name="Lynch M."/>
            <person name="Boore J.L."/>
        </authorList>
    </citation>
    <scope>NUCLEOTIDE SEQUENCE [LARGE SCALE GENOMIC DNA]</scope>
</reference>
<dbReference type="Proteomes" id="UP000000305">
    <property type="component" value="Unassembled WGS sequence"/>
</dbReference>
<dbReference type="PANTHER" id="PTHR42643:SF24">
    <property type="entry name" value="IONOTROPIC RECEPTOR 60A"/>
    <property type="match status" value="1"/>
</dbReference>
<dbReference type="GO" id="GO:0005886">
    <property type="term" value="C:plasma membrane"/>
    <property type="evidence" value="ECO:0007669"/>
    <property type="project" value="UniProtKB-SubCell"/>
</dbReference>
<feature type="signal peptide" evidence="9">
    <location>
        <begin position="1"/>
        <end position="23"/>
    </location>
</feature>
<dbReference type="OrthoDB" id="6485003at2759"/>
<gene>
    <name evidence="10" type="ORF">DAPPUDRAFT_271748</name>
</gene>
<keyword evidence="3 8" id="KW-0812">Transmembrane</keyword>
<feature type="transmembrane region" description="Helical" evidence="8">
    <location>
        <begin position="185"/>
        <end position="209"/>
    </location>
</feature>
<dbReference type="KEGG" id="dpx:DAPPUDRAFT_271748"/>
<evidence type="ECO:0000256" key="9">
    <source>
        <dbReference type="SAM" id="SignalP"/>
    </source>
</evidence>